<gene>
    <name evidence="1" type="ORF">OCBIM_22008035mg</name>
</gene>
<dbReference type="AlphaFoldDB" id="A0A0L8HRM8"/>
<reference evidence="1" key="1">
    <citation type="submission" date="2015-07" db="EMBL/GenBank/DDBJ databases">
        <title>MeaNS - Measles Nucleotide Surveillance Program.</title>
        <authorList>
            <person name="Tran T."/>
            <person name="Druce J."/>
        </authorList>
    </citation>
    <scope>NUCLEOTIDE SEQUENCE</scope>
    <source>
        <strain evidence="1">UCB-OBI-ISO-001</strain>
        <tissue evidence="1">Gonad</tissue>
    </source>
</reference>
<organism evidence="1">
    <name type="scientific">Octopus bimaculoides</name>
    <name type="common">California two-spotted octopus</name>
    <dbReference type="NCBI Taxonomy" id="37653"/>
    <lineage>
        <taxon>Eukaryota</taxon>
        <taxon>Metazoa</taxon>
        <taxon>Spiralia</taxon>
        <taxon>Lophotrochozoa</taxon>
        <taxon>Mollusca</taxon>
        <taxon>Cephalopoda</taxon>
        <taxon>Coleoidea</taxon>
        <taxon>Octopodiformes</taxon>
        <taxon>Octopoda</taxon>
        <taxon>Incirrata</taxon>
        <taxon>Octopodidae</taxon>
        <taxon>Octopus</taxon>
    </lineage>
</organism>
<name>A0A0L8HRM8_OCTBM</name>
<protein>
    <submittedName>
        <fullName evidence="1">Uncharacterized protein</fullName>
    </submittedName>
</protein>
<sequence length="49" mass="5500">MQITKVDLKLILKGLLSSSSSLSSWSTPFHFRLFSAIFCGIIPCNVRQK</sequence>
<evidence type="ECO:0000313" key="1">
    <source>
        <dbReference type="EMBL" id="KOF91824.1"/>
    </source>
</evidence>
<accession>A0A0L8HRM8</accession>
<dbReference type="EMBL" id="KQ417472">
    <property type="protein sequence ID" value="KOF91824.1"/>
    <property type="molecule type" value="Genomic_DNA"/>
</dbReference>
<proteinExistence type="predicted"/>